<dbReference type="PRINTS" id="PR00376">
    <property type="entry name" value="IL1BCENZYME"/>
</dbReference>
<dbReference type="CDD" id="cd00032">
    <property type="entry name" value="CASc"/>
    <property type="match status" value="1"/>
</dbReference>
<sequence length="299" mass="33678">MGDEIELPSDDFIHNTKRKQKKPVEKRPDDSPEIDVDERYKVCGGKKPVALIFNNNNFKHMNQRTGSIRDVDNLNVLLEGLGFEIKKFHDLTASDMKKALLEASKREYAGTNYFFCALCSHGDDGVIFGTDGDPTNYGRDPHQDNASWLQLRDIFDMFYGENCKSLVGKPKMFVIQACRGKELQSAELEVDSDVAVNVADVGVKPTIPSEADFVVAYSTSEGNAAIRHRVDGSWYIQDFVRVFNSYGTQTEFQQLLTVVNRLVSDRTFSRAGVNDGEEKGTKQMPCFLSKFTKLLYLAQ</sequence>
<dbReference type="GO" id="GO:0006508">
    <property type="term" value="P:proteolysis"/>
    <property type="evidence" value="ECO:0007669"/>
    <property type="project" value="InterPro"/>
</dbReference>
<dbReference type="AlphaFoldDB" id="A0A2G8JD58"/>
<evidence type="ECO:0000313" key="7">
    <source>
        <dbReference type="Proteomes" id="UP000230750"/>
    </source>
</evidence>
<dbReference type="PANTHER" id="PTHR22576">
    <property type="entry name" value="MUCOSA ASSOCIATED LYMPHOID TISSUE LYMPHOMA TRANSLOCATION PROTEIN 1/PARACASPASE"/>
    <property type="match status" value="1"/>
</dbReference>
<evidence type="ECO:0000259" key="4">
    <source>
        <dbReference type="PROSITE" id="PS50207"/>
    </source>
</evidence>
<dbReference type="PANTHER" id="PTHR22576:SF41">
    <property type="entry name" value="CASPASE 14, APOPTOSIS-RELATED CYSTEINE PEPTIDASE"/>
    <property type="match status" value="1"/>
</dbReference>
<dbReference type="InterPro" id="IPR002138">
    <property type="entry name" value="Pept_C14_p10"/>
</dbReference>
<evidence type="ECO:0000256" key="3">
    <source>
        <dbReference type="SAM" id="MobiDB-lite"/>
    </source>
</evidence>
<proteinExistence type="inferred from homology"/>
<dbReference type="InterPro" id="IPR011600">
    <property type="entry name" value="Pept_C14_caspase"/>
</dbReference>
<protein>
    <submittedName>
        <fullName evidence="6">Putative caspase-6</fullName>
    </submittedName>
</protein>
<dbReference type="InterPro" id="IPR033139">
    <property type="entry name" value="Caspase_cys_AS"/>
</dbReference>
<feature type="domain" description="Caspase family p10" evidence="4">
    <location>
        <begin position="203"/>
        <end position="299"/>
    </location>
</feature>
<dbReference type="OrthoDB" id="6116485at2759"/>
<evidence type="ECO:0000256" key="1">
    <source>
        <dbReference type="ARBA" id="ARBA00010134"/>
    </source>
</evidence>
<dbReference type="SUPFAM" id="SSF52129">
    <property type="entry name" value="Caspase-like"/>
    <property type="match status" value="1"/>
</dbReference>
<gene>
    <name evidence="6" type="ORF">BSL78_29511</name>
</gene>
<dbReference type="Gene3D" id="3.40.50.1460">
    <property type="match status" value="1"/>
</dbReference>
<evidence type="ECO:0000256" key="2">
    <source>
        <dbReference type="RuleBase" id="RU003971"/>
    </source>
</evidence>
<name>A0A2G8JD58_STIJA</name>
<keyword evidence="7" id="KW-1185">Reference proteome</keyword>
<dbReference type="InterPro" id="IPR015917">
    <property type="entry name" value="Pept_C14A"/>
</dbReference>
<dbReference type="InterPro" id="IPR029030">
    <property type="entry name" value="Caspase-like_dom_sf"/>
</dbReference>
<comment type="caution">
    <text evidence="6">The sequence shown here is derived from an EMBL/GenBank/DDBJ whole genome shotgun (WGS) entry which is preliminary data.</text>
</comment>
<comment type="similarity">
    <text evidence="1 2">Belongs to the peptidase C14A family.</text>
</comment>
<evidence type="ECO:0000259" key="5">
    <source>
        <dbReference type="PROSITE" id="PS50208"/>
    </source>
</evidence>
<dbReference type="InterPro" id="IPR052039">
    <property type="entry name" value="Caspase-related_regulators"/>
</dbReference>
<dbReference type="PROSITE" id="PS50208">
    <property type="entry name" value="CASPASE_P20"/>
    <property type="match status" value="1"/>
</dbReference>
<reference evidence="6 7" key="1">
    <citation type="journal article" date="2017" name="PLoS Biol.">
        <title>The sea cucumber genome provides insights into morphological evolution and visceral regeneration.</title>
        <authorList>
            <person name="Zhang X."/>
            <person name="Sun L."/>
            <person name="Yuan J."/>
            <person name="Sun Y."/>
            <person name="Gao Y."/>
            <person name="Zhang L."/>
            <person name="Li S."/>
            <person name="Dai H."/>
            <person name="Hamel J.F."/>
            <person name="Liu C."/>
            <person name="Yu Y."/>
            <person name="Liu S."/>
            <person name="Lin W."/>
            <person name="Guo K."/>
            <person name="Jin S."/>
            <person name="Xu P."/>
            <person name="Storey K.B."/>
            <person name="Huan P."/>
            <person name="Zhang T."/>
            <person name="Zhou Y."/>
            <person name="Zhang J."/>
            <person name="Lin C."/>
            <person name="Li X."/>
            <person name="Xing L."/>
            <person name="Huo D."/>
            <person name="Sun M."/>
            <person name="Wang L."/>
            <person name="Mercier A."/>
            <person name="Li F."/>
            <person name="Yang H."/>
            <person name="Xiang J."/>
        </authorList>
    </citation>
    <scope>NUCLEOTIDE SEQUENCE [LARGE SCALE GENOMIC DNA]</scope>
    <source>
        <strain evidence="6">Shaxun</strain>
        <tissue evidence="6">Muscle</tissue>
    </source>
</reference>
<dbReference type="Proteomes" id="UP000230750">
    <property type="component" value="Unassembled WGS sequence"/>
</dbReference>
<feature type="region of interest" description="Disordered" evidence="3">
    <location>
        <begin position="1"/>
        <end position="33"/>
    </location>
</feature>
<dbReference type="SMART" id="SM00115">
    <property type="entry name" value="CASc"/>
    <property type="match status" value="1"/>
</dbReference>
<dbReference type="InterPro" id="IPR001309">
    <property type="entry name" value="Pept_C14_p20"/>
</dbReference>
<dbReference type="STRING" id="307972.A0A2G8JD58"/>
<dbReference type="GO" id="GO:0004197">
    <property type="term" value="F:cysteine-type endopeptidase activity"/>
    <property type="evidence" value="ECO:0007669"/>
    <property type="project" value="InterPro"/>
</dbReference>
<dbReference type="Pfam" id="PF00656">
    <property type="entry name" value="Peptidase_C14"/>
    <property type="match status" value="1"/>
</dbReference>
<organism evidence="6 7">
    <name type="scientific">Stichopus japonicus</name>
    <name type="common">Sea cucumber</name>
    <dbReference type="NCBI Taxonomy" id="307972"/>
    <lineage>
        <taxon>Eukaryota</taxon>
        <taxon>Metazoa</taxon>
        <taxon>Echinodermata</taxon>
        <taxon>Eleutherozoa</taxon>
        <taxon>Echinozoa</taxon>
        <taxon>Holothuroidea</taxon>
        <taxon>Aspidochirotacea</taxon>
        <taxon>Aspidochirotida</taxon>
        <taxon>Stichopodidae</taxon>
        <taxon>Apostichopus</taxon>
    </lineage>
</organism>
<dbReference type="PROSITE" id="PS01122">
    <property type="entry name" value="CASPASE_CYS"/>
    <property type="match status" value="1"/>
</dbReference>
<feature type="domain" description="Caspase family p20" evidence="5">
    <location>
        <begin position="46"/>
        <end position="182"/>
    </location>
</feature>
<accession>A0A2G8JD58</accession>
<dbReference type="EMBL" id="MRZV01002450">
    <property type="protein sequence ID" value="PIK33675.1"/>
    <property type="molecule type" value="Genomic_DNA"/>
</dbReference>
<dbReference type="PROSITE" id="PS50207">
    <property type="entry name" value="CASPASE_P10"/>
    <property type="match status" value="1"/>
</dbReference>
<evidence type="ECO:0000313" key="6">
    <source>
        <dbReference type="EMBL" id="PIK33675.1"/>
    </source>
</evidence>